<dbReference type="InterPro" id="IPR035097">
    <property type="entry name" value="M29_N-terminal"/>
</dbReference>
<evidence type="ECO:0000313" key="11">
    <source>
        <dbReference type="Proteomes" id="UP000176424"/>
    </source>
</evidence>
<dbReference type="AlphaFoldDB" id="A0A1F4ZR90"/>
<name>A0A1F4ZR90_9BACT</name>
<dbReference type="Gene3D" id="3.40.1830.10">
    <property type="entry name" value="Thermophilic metalloprotease (M29)"/>
    <property type="match status" value="1"/>
</dbReference>
<dbReference type="InterPro" id="IPR000787">
    <property type="entry name" value="Peptidase_M29"/>
</dbReference>
<keyword evidence="6 10" id="KW-0645">Protease</keyword>
<dbReference type="GO" id="GO:0008237">
    <property type="term" value="F:metallopeptidase activity"/>
    <property type="evidence" value="ECO:0007669"/>
    <property type="project" value="UniProtKB-KW"/>
</dbReference>
<accession>A0A1F4ZR90</accession>
<evidence type="ECO:0000256" key="8">
    <source>
        <dbReference type="ARBA" id="ARBA00022801"/>
    </source>
</evidence>
<evidence type="ECO:0000313" key="10">
    <source>
        <dbReference type="EMBL" id="OGD08902.1"/>
    </source>
</evidence>
<evidence type="ECO:0000256" key="3">
    <source>
        <dbReference type="ARBA" id="ARBA00001947"/>
    </source>
</evidence>
<reference evidence="10 11" key="1">
    <citation type="journal article" date="2016" name="Nat. Commun.">
        <title>Thousands of microbial genomes shed light on interconnected biogeochemical processes in an aquifer system.</title>
        <authorList>
            <person name="Anantharaman K."/>
            <person name="Brown C.T."/>
            <person name="Hug L.A."/>
            <person name="Sharon I."/>
            <person name="Castelle C.J."/>
            <person name="Probst A.J."/>
            <person name="Thomas B.C."/>
            <person name="Singh A."/>
            <person name="Wilkins M.J."/>
            <person name="Karaoz U."/>
            <person name="Brodie E.L."/>
            <person name="Williams K.H."/>
            <person name="Hubbard S.S."/>
            <person name="Banfield J.F."/>
        </authorList>
    </citation>
    <scope>NUCLEOTIDE SEQUENCE [LARGE SCALE GENOMIC DNA]</scope>
</reference>
<keyword evidence="5" id="KW-0031">Aminopeptidase</keyword>
<dbReference type="EMBL" id="MEXR01000045">
    <property type="protein sequence ID" value="OGD08902.1"/>
    <property type="molecule type" value="Genomic_DNA"/>
</dbReference>
<dbReference type="GO" id="GO:0006508">
    <property type="term" value="P:proteolysis"/>
    <property type="evidence" value="ECO:0007669"/>
    <property type="project" value="UniProtKB-KW"/>
</dbReference>
<dbReference type="GO" id="GO:0004177">
    <property type="term" value="F:aminopeptidase activity"/>
    <property type="evidence" value="ECO:0007669"/>
    <property type="project" value="UniProtKB-KW"/>
</dbReference>
<dbReference type="GO" id="GO:0046872">
    <property type="term" value="F:metal ion binding"/>
    <property type="evidence" value="ECO:0007669"/>
    <property type="project" value="UniProtKB-KW"/>
</dbReference>
<evidence type="ECO:0000256" key="6">
    <source>
        <dbReference type="ARBA" id="ARBA00022670"/>
    </source>
</evidence>
<protein>
    <submittedName>
        <fullName evidence="10">Thermophilic metalloprotease (M29) superfamily</fullName>
    </submittedName>
</protein>
<keyword evidence="9 10" id="KW-0482">Metalloprotease</keyword>
<gene>
    <name evidence="10" type="ORF">A2397_01410</name>
</gene>
<dbReference type="InterPro" id="IPR052170">
    <property type="entry name" value="M29_Exopeptidase"/>
</dbReference>
<evidence type="ECO:0000256" key="2">
    <source>
        <dbReference type="ARBA" id="ARBA00001946"/>
    </source>
</evidence>
<comment type="cofactor">
    <cofactor evidence="1">
        <name>Co(2+)</name>
        <dbReference type="ChEBI" id="CHEBI:48828"/>
    </cofactor>
</comment>
<dbReference type="PANTHER" id="PTHR34448:SF3">
    <property type="entry name" value="AMINOPEPTIDASE AMPS"/>
    <property type="match status" value="1"/>
</dbReference>
<evidence type="ECO:0000256" key="9">
    <source>
        <dbReference type="ARBA" id="ARBA00023049"/>
    </source>
</evidence>
<comment type="similarity">
    <text evidence="4">Belongs to the peptidase M29 family.</text>
</comment>
<dbReference type="Pfam" id="PF02073">
    <property type="entry name" value="Peptidase_M29"/>
    <property type="match status" value="1"/>
</dbReference>
<dbReference type="Proteomes" id="UP000176424">
    <property type="component" value="Unassembled WGS sequence"/>
</dbReference>
<organism evidence="10 11">
    <name type="scientific">Candidatus Amesbacteria bacterium RIFOXYB1_FULL_44_23</name>
    <dbReference type="NCBI Taxonomy" id="1797263"/>
    <lineage>
        <taxon>Bacteria</taxon>
        <taxon>Candidatus Amesiibacteriota</taxon>
    </lineage>
</organism>
<dbReference type="SUPFAM" id="SSF144052">
    <property type="entry name" value="Thermophilic metalloprotease-like"/>
    <property type="match status" value="1"/>
</dbReference>
<evidence type="ECO:0000256" key="1">
    <source>
        <dbReference type="ARBA" id="ARBA00001941"/>
    </source>
</evidence>
<comment type="cofactor">
    <cofactor evidence="3">
        <name>Zn(2+)</name>
        <dbReference type="ChEBI" id="CHEBI:29105"/>
    </cofactor>
</comment>
<evidence type="ECO:0000256" key="5">
    <source>
        <dbReference type="ARBA" id="ARBA00022438"/>
    </source>
</evidence>
<comment type="caution">
    <text evidence="10">The sequence shown here is derived from an EMBL/GenBank/DDBJ whole genome shotgun (WGS) entry which is preliminary data.</text>
</comment>
<evidence type="ECO:0000256" key="4">
    <source>
        <dbReference type="ARBA" id="ARBA00008236"/>
    </source>
</evidence>
<proteinExistence type="inferred from homology"/>
<comment type="cofactor">
    <cofactor evidence="2">
        <name>Mg(2+)</name>
        <dbReference type="ChEBI" id="CHEBI:18420"/>
    </cofactor>
</comment>
<sequence>MNVSFYPSPEILNKYAQVLVNFALNSGKGLRNAEVVRLVASEAAKPLYVAVRNQILKSGGHVISFYLPDDVARDIYELSSDHQLRFFPKKYFKGLVDSVDHSIGIISDTNLHELEGVDPAKIMLRNKSSKPFKDWLDIKENSGKFTWTLALYGTPAMAKEAGLSQAQYWDQIIKACFLDFSDPVAKWQEVFTKNIQYQNFLNAMSVDKFHIQGADVDLWITPGKNRKWIGGSGRNIPSFEVFTSPDWRGTNGHIKFNQPLYRYGNIITNIELEFKNGRVVNSSATKNYDVLKKMLEVENADKIGEFSLTDKRLSRIDHFMAETLFDENISGPFGNTHIALGSAYADTYTGDPKTLTKSKKISLGFNDSAIHTDIISTSDRIVTAHLTDGSNKVVYKSGQFSV</sequence>
<keyword evidence="7" id="KW-0479">Metal-binding</keyword>
<dbReference type="PANTHER" id="PTHR34448">
    <property type="entry name" value="AMINOPEPTIDASE"/>
    <property type="match status" value="1"/>
</dbReference>
<evidence type="ECO:0000256" key="7">
    <source>
        <dbReference type="ARBA" id="ARBA00022723"/>
    </source>
</evidence>
<dbReference type="STRING" id="1797263.A2397_01410"/>
<keyword evidence="8" id="KW-0378">Hydrolase</keyword>